<organism evidence="1 2">
    <name type="scientific">Arabidopsis thaliana</name>
    <name type="common">Mouse-ear cress</name>
    <dbReference type="NCBI Taxonomy" id="3702"/>
    <lineage>
        <taxon>Eukaryota</taxon>
        <taxon>Viridiplantae</taxon>
        <taxon>Streptophyta</taxon>
        <taxon>Embryophyta</taxon>
        <taxon>Tracheophyta</taxon>
        <taxon>Spermatophyta</taxon>
        <taxon>Magnoliopsida</taxon>
        <taxon>eudicotyledons</taxon>
        <taxon>Gunneridae</taxon>
        <taxon>Pentapetalae</taxon>
        <taxon>rosids</taxon>
        <taxon>malvids</taxon>
        <taxon>Brassicales</taxon>
        <taxon>Brassicaceae</taxon>
        <taxon>Camelineae</taxon>
        <taxon>Arabidopsis</taxon>
    </lineage>
</organism>
<name>A0A654G576_ARATH</name>
<reference evidence="1 2" key="1">
    <citation type="submission" date="2019-11" db="EMBL/GenBank/DDBJ databases">
        <authorList>
            <person name="Jiao W.-B."/>
            <person name="Schneeberger K."/>
        </authorList>
    </citation>
    <scope>NUCLEOTIDE SEQUENCE [LARGE SCALE GENOMIC DNA]</scope>
    <source>
        <strain evidence="2">cv. An-1</strain>
    </source>
</reference>
<dbReference type="Proteomes" id="UP000426265">
    <property type="component" value="Unassembled WGS sequence"/>
</dbReference>
<evidence type="ECO:0000313" key="2">
    <source>
        <dbReference type="Proteomes" id="UP000426265"/>
    </source>
</evidence>
<dbReference type="SUPFAM" id="SSF53756">
    <property type="entry name" value="UDP-Glycosyltransferase/glycogen phosphorylase"/>
    <property type="match status" value="1"/>
</dbReference>
<accession>A0A654G576</accession>
<sequence length="134" mass="14970">MQLPEIHQRSDRHQTAFSFHILTIAFVDNLPEGAETTSNIPISLGSFLASAMDRNVIRLKKRFLYLNPDMIFFDCAHWIPEIATEYGAKSVNIITISSACVAISFVPSNHPNDLVSTPPGYPSSKVLVAEPWRQ</sequence>
<protein>
    <submittedName>
        <fullName evidence="1">Uncharacterized protein</fullName>
    </submittedName>
</protein>
<dbReference type="EMBL" id="CACRSJ010000110">
    <property type="protein sequence ID" value="VYS68249.1"/>
    <property type="molecule type" value="Genomic_DNA"/>
</dbReference>
<proteinExistence type="predicted"/>
<gene>
    <name evidence="1" type="ORF">AN1_LOCUS23643</name>
</gene>
<dbReference type="AlphaFoldDB" id="A0A654G576"/>
<dbReference type="Gene3D" id="3.40.50.2000">
    <property type="entry name" value="Glycogen Phosphorylase B"/>
    <property type="match status" value="1"/>
</dbReference>
<evidence type="ECO:0000313" key="1">
    <source>
        <dbReference type="EMBL" id="VYS68249.1"/>
    </source>
</evidence>